<dbReference type="AlphaFoldDB" id="A0A1G7UJA7"/>
<dbReference type="InterPro" id="IPR028263">
    <property type="entry name" value="FliG_N"/>
</dbReference>
<dbReference type="Pfam" id="PF14841">
    <property type="entry name" value="FliG_M"/>
    <property type="match status" value="1"/>
</dbReference>
<evidence type="ECO:0000256" key="6">
    <source>
        <dbReference type="ARBA" id="ARBA00022500"/>
    </source>
</evidence>
<evidence type="ECO:0000256" key="9">
    <source>
        <dbReference type="ARBA" id="ARBA00023143"/>
    </source>
</evidence>
<evidence type="ECO:0000313" key="14">
    <source>
        <dbReference type="EMBL" id="SDG47159.1"/>
    </source>
</evidence>
<keyword evidence="14" id="KW-0969">Cilium</keyword>
<evidence type="ECO:0000256" key="1">
    <source>
        <dbReference type="ARBA" id="ARBA00004117"/>
    </source>
</evidence>
<dbReference type="Gene3D" id="1.10.220.30">
    <property type="match status" value="3"/>
</dbReference>
<dbReference type="GO" id="GO:0003774">
    <property type="term" value="F:cytoskeletal motor activity"/>
    <property type="evidence" value="ECO:0007669"/>
    <property type="project" value="InterPro"/>
</dbReference>
<protein>
    <recommendedName>
        <fullName evidence="4">Flagellar motor switch protein FliG</fullName>
    </recommendedName>
</protein>
<feature type="domain" description="Flagellar motor switch protein FliG C-terminal" evidence="11">
    <location>
        <begin position="232"/>
        <end position="338"/>
    </location>
</feature>
<feature type="domain" description="Flagellar motor switch protein FliG N-terminal" evidence="13">
    <location>
        <begin position="19"/>
        <end position="118"/>
    </location>
</feature>
<dbReference type="OrthoDB" id="9780302at2"/>
<comment type="function">
    <text evidence="10">FliG is one of three proteins (FliG, FliN, FliM) that forms the rotor-mounted switch complex (C ring), located at the base of the basal body. This complex interacts with the CheY and CheZ chemotaxis proteins, in addition to contacting components of the motor that determine the direction of flagellar rotation.</text>
</comment>
<evidence type="ECO:0000256" key="5">
    <source>
        <dbReference type="ARBA" id="ARBA00022475"/>
    </source>
</evidence>
<dbReference type="InterPro" id="IPR023087">
    <property type="entry name" value="Flg_Motor_Flig_C"/>
</dbReference>
<sequence length="350" mass="38598">MSTNTATKTRRAPFNANDLTGPTKAAITFLCLGEQAGSDLMQKLGTAEIERITSAMSCLGPIPAEVVEKVLSEFTQRVISGTGSVVGSIATAESMLRRFMPEEQVSGILEGLKNTERESAMWKGFGALDETVIANYLKDEHDQTAAAILNNVDTAVAAKVLPLLGPERMRDIAERMIAMEAVPLHMMQQIEETLKQDILSNAMHTNSVETHQRMADLFNQLDGQAFEDLSSELDKRIPDAFQAIKQRMFVFDDLFRLPMQDLAQVMRGLDGATLPLAMRGAKKDQRDHLMECLPQRSRQMLMDEMAATGPVRGRDVRAAQAAMVEYAKSLADEGVIELPSSSDEDDEFIE</sequence>
<evidence type="ECO:0000256" key="8">
    <source>
        <dbReference type="ARBA" id="ARBA00023136"/>
    </source>
</evidence>
<keyword evidence="14" id="KW-0966">Cell projection</keyword>
<dbReference type="GO" id="GO:0071973">
    <property type="term" value="P:bacterial-type flagellum-dependent cell motility"/>
    <property type="evidence" value="ECO:0007669"/>
    <property type="project" value="InterPro"/>
</dbReference>
<gene>
    <name evidence="14" type="ORF">SAMN04489759_10820</name>
</gene>
<evidence type="ECO:0000256" key="10">
    <source>
        <dbReference type="ARBA" id="ARBA00025598"/>
    </source>
</evidence>
<dbReference type="PANTHER" id="PTHR30534:SF0">
    <property type="entry name" value="FLAGELLAR MOTOR SWITCH PROTEIN FLIG"/>
    <property type="match status" value="1"/>
</dbReference>
<comment type="subcellular location">
    <subcellularLocation>
        <location evidence="1">Bacterial flagellum basal body</location>
    </subcellularLocation>
    <subcellularLocation>
        <location evidence="2">Cell membrane</location>
        <topology evidence="2">Peripheral membrane protein</topology>
        <orientation evidence="2">Cytoplasmic side</orientation>
    </subcellularLocation>
</comment>
<keyword evidence="9" id="KW-0975">Bacterial flagellum</keyword>
<dbReference type="Proteomes" id="UP000199399">
    <property type="component" value="Unassembled WGS sequence"/>
</dbReference>
<evidence type="ECO:0000259" key="13">
    <source>
        <dbReference type="Pfam" id="PF14842"/>
    </source>
</evidence>
<dbReference type="InterPro" id="IPR032779">
    <property type="entry name" value="FliG_M"/>
</dbReference>
<evidence type="ECO:0000256" key="2">
    <source>
        <dbReference type="ARBA" id="ARBA00004413"/>
    </source>
</evidence>
<dbReference type="RefSeq" id="WP_093743203.1">
    <property type="nucleotide sequence ID" value="NZ_FNBP01000008.1"/>
</dbReference>
<proteinExistence type="inferred from homology"/>
<dbReference type="Pfam" id="PF01706">
    <property type="entry name" value="FliG_C"/>
    <property type="match status" value="1"/>
</dbReference>
<dbReference type="GO" id="GO:0005886">
    <property type="term" value="C:plasma membrane"/>
    <property type="evidence" value="ECO:0007669"/>
    <property type="project" value="UniProtKB-SubCell"/>
</dbReference>
<evidence type="ECO:0000313" key="15">
    <source>
        <dbReference type="Proteomes" id="UP000199399"/>
    </source>
</evidence>
<keyword evidence="5" id="KW-1003">Cell membrane</keyword>
<evidence type="ECO:0000256" key="3">
    <source>
        <dbReference type="ARBA" id="ARBA00010299"/>
    </source>
</evidence>
<dbReference type="PANTHER" id="PTHR30534">
    <property type="entry name" value="FLAGELLAR MOTOR SWITCH PROTEIN FLIG"/>
    <property type="match status" value="1"/>
</dbReference>
<organism evidence="14 15">
    <name type="scientific">Sulfitobacter delicatus</name>
    <dbReference type="NCBI Taxonomy" id="218672"/>
    <lineage>
        <taxon>Bacteria</taxon>
        <taxon>Pseudomonadati</taxon>
        <taxon>Pseudomonadota</taxon>
        <taxon>Alphaproteobacteria</taxon>
        <taxon>Rhodobacterales</taxon>
        <taxon>Roseobacteraceae</taxon>
        <taxon>Sulfitobacter</taxon>
    </lineage>
</organism>
<accession>A0A1G7UJA7</accession>
<name>A0A1G7UJA7_9RHOB</name>
<comment type="similarity">
    <text evidence="3">Belongs to the FliG family.</text>
</comment>
<dbReference type="EMBL" id="FNBP01000008">
    <property type="protein sequence ID" value="SDG47159.1"/>
    <property type="molecule type" value="Genomic_DNA"/>
</dbReference>
<evidence type="ECO:0000256" key="4">
    <source>
        <dbReference type="ARBA" id="ARBA00021870"/>
    </source>
</evidence>
<evidence type="ECO:0000259" key="12">
    <source>
        <dbReference type="Pfam" id="PF14841"/>
    </source>
</evidence>
<dbReference type="Pfam" id="PF14842">
    <property type="entry name" value="FliG_N"/>
    <property type="match status" value="1"/>
</dbReference>
<keyword evidence="6" id="KW-0145">Chemotaxis</keyword>
<reference evidence="15" key="1">
    <citation type="submission" date="2016-10" db="EMBL/GenBank/DDBJ databases">
        <authorList>
            <person name="Varghese N."/>
            <person name="Submissions S."/>
        </authorList>
    </citation>
    <scope>NUCLEOTIDE SEQUENCE [LARGE SCALE GENOMIC DNA]</scope>
    <source>
        <strain evidence="15">DSM 16477</strain>
    </source>
</reference>
<evidence type="ECO:0000259" key="11">
    <source>
        <dbReference type="Pfam" id="PF01706"/>
    </source>
</evidence>
<dbReference type="SUPFAM" id="SSF48029">
    <property type="entry name" value="FliG"/>
    <property type="match status" value="2"/>
</dbReference>
<keyword evidence="8" id="KW-0472">Membrane</keyword>
<feature type="domain" description="Flagellar motor switch protein FliG middle" evidence="12">
    <location>
        <begin position="131"/>
        <end position="201"/>
    </location>
</feature>
<dbReference type="InterPro" id="IPR011002">
    <property type="entry name" value="FliG_a-hlx"/>
</dbReference>
<dbReference type="PRINTS" id="PR00954">
    <property type="entry name" value="FLGMOTORFLIG"/>
</dbReference>
<keyword evidence="14" id="KW-0282">Flagellum</keyword>
<dbReference type="GO" id="GO:0009425">
    <property type="term" value="C:bacterial-type flagellum basal body"/>
    <property type="evidence" value="ECO:0007669"/>
    <property type="project" value="UniProtKB-SubCell"/>
</dbReference>
<keyword evidence="15" id="KW-1185">Reference proteome</keyword>
<dbReference type="InterPro" id="IPR000090">
    <property type="entry name" value="Flg_Motor_Flig"/>
</dbReference>
<dbReference type="STRING" id="218672.SAMN04489759_10820"/>
<dbReference type="GO" id="GO:0006935">
    <property type="term" value="P:chemotaxis"/>
    <property type="evidence" value="ECO:0007669"/>
    <property type="project" value="UniProtKB-KW"/>
</dbReference>
<keyword evidence="7" id="KW-0283">Flagellar rotation</keyword>
<evidence type="ECO:0000256" key="7">
    <source>
        <dbReference type="ARBA" id="ARBA00022779"/>
    </source>
</evidence>